<feature type="coiled-coil region" evidence="1">
    <location>
        <begin position="8"/>
        <end position="68"/>
    </location>
</feature>
<dbReference type="EMBL" id="AEXL02000060">
    <property type="protein sequence ID" value="EIJ66463.1"/>
    <property type="molecule type" value="Genomic_DNA"/>
</dbReference>
<keyword evidence="3" id="KW-1185">Reference proteome</keyword>
<dbReference type="AlphaFoldDB" id="I3D420"/>
<keyword evidence="1" id="KW-0175">Coiled coil</keyword>
<reference evidence="2 3" key="1">
    <citation type="journal article" date="2012" name="J. Bacteriol.">
        <title>Genome sequence of "Candidatus Nitrosopumilus salaria" BD31, an ammonia-oxidizing archaeon from the San Francisco Bay estuary.</title>
        <authorList>
            <person name="Mosier A.C."/>
            <person name="Allen E.E."/>
            <person name="Kim M."/>
            <person name="Ferriera S."/>
            <person name="Francis C.A."/>
        </authorList>
    </citation>
    <scope>NUCLEOTIDE SEQUENCE [LARGE SCALE GENOMIC DNA]</scope>
    <source>
        <strain evidence="2 3">BD31</strain>
    </source>
</reference>
<evidence type="ECO:0000313" key="2">
    <source>
        <dbReference type="EMBL" id="EIJ66463.1"/>
    </source>
</evidence>
<proteinExistence type="predicted"/>
<evidence type="ECO:0000256" key="1">
    <source>
        <dbReference type="SAM" id="Coils"/>
    </source>
</evidence>
<dbReference type="RefSeq" id="WP_008298118.1">
    <property type="nucleotide sequence ID" value="NZ_AEXL02000060.1"/>
</dbReference>
<accession>I3D420</accession>
<protein>
    <submittedName>
        <fullName evidence="2">Uncharacterized protein</fullName>
    </submittedName>
</protein>
<dbReference type="PATRIC" id="fig|859350.6.peg.530"/>
<name>I3D420_9ARCH</name>
<gene>
    <name evidence="2" type="ORF">BD31_I1373</name>
</gene>
<sequence length="68" mass="7962">MGFAKKVLEYQQKKLVEAQNNLKSHLSKKEDLYGKGTEKEIANEEKMIKIWSTNIEKIKKAILKLQEK</sequence>
<organism evidence="2 3">
    <name type="scientific">Candidatus Nitrosopumilus salarius BD31</name>
    <dbReference type="NCBI Taxonomy" id="859350"/>
    <lineage>
        <taxon>Archaea</taxon>
        <taxon>Nitrososphaerota</taxon>
        <taxon>Nitrososphaeria</taxon>
        <taxon>Nitrosopumilales</taxon>
        <taxon>Nitrosopumilaceae</taxon>
        <taxon>Nitrosopumilus</taxon>
    </lineage>
</organism>
<evidence type="ECO:0000313" key="3">
    <source>
        <dbReference type="Proteomes" id="UP000003423"/>
    </source>
</evidence>
<dbReference type="Proteomes" id="UP000003423">
    <property type="component" value="Unassembled WGS sequence"/>
</dbReference>
<comment type="caution">
    <text evidence="2">The sequence shown here is derived from an EMBL/GenBank/DDBJ whole genome shotgun (WGS) entry which is preliminary data.</text>
</comment>